<comment type="similarity">
    <text evidence="7">Belongs to the binding-protein-dependent transport system permease family.</text>
</comment>
<sequence>MLHYVVRRVASAISVVAVTLVATFALFFIAPTDPAAAICGERKCPQSRYDEIRANLHLDEPKVQQFSRYAQGIVVGRDFETSGVVQHCSAPCLGFSFKNDRPVTGTLMSRLPVTASLVLGYGVLVLTIGVSAGAMAARRRGTPGDRLMMSGTLLISSVPYYIVGLMAALYLTILYPILPRSGWVSPLESPWHWFTGLVAPWVILSLYGCTDYARYSRGSMVETLNEDFIRTARAKGLSDRAVTYKHALRAGLIPVVTIFGLDLAASLSGAIFTEKIFDLPGLGVLALDAVSDYDLPVIMGTVLLGSVLLVAMNLIVDLAYSVIDPRVRLQ</sequence>
<dbReference type="GO" id="GO:0055085">
    <property type="term" value="P:transmembrane transport"/>
    <property type="evidence" value="ECO:0007669"/>
    <property type="project" value="InterPro"/>
</dbReference>
<feature type="transmembrane region" description="Helical" evidence="7">
    <location>
        <begin position="12"/>
        <end position="30"/>
    </location>
</feature>
<evidence type="ECO:0000256" key="5">
    <source>
        <dbReference type="ARBA" id="ARBA00022989"/>
    </source>
</evidence>
<dbReference type="InterPro" id="IPR000515">
    <property type="entry name" value="MetI-like"/>
</dbReference>
<comment type="subcellular location">
    <subcellularLocation>
        <location evidence="1 7">Cell membrane</location>
        <topology evidence="1 7">Multi-pass membrane protein</topology>
    </subcellularLocation>
</comment>
<keyword evidence="4 7" id="KW-0812">Transmembrane</keyword>
<protein>
    <submittedName>
        <fullName evidence="9">Peptide/nickel transport system permease protein</fullName>
    </submittedName>
</protein>
<keyword evidence="3" id="KW-1003">Cell membrane</keyword>
<feature type="transmembrane region" description="Helical" evidence="7">
    <location>
        <begin position="158"/>
        <end position="178"/>
    </location>
</feature>
<feature type="transmembrane region" description="Helical" evidence="7">
    <location>
        <begin position="297"/>
        <end position="320"/>
    </location>
</feature>
<dbReference type="CDD" id="cd06261">
    <property type="entry name" value="TM_PBP2"/>
    <property type="match status" value="1"/>
</dbReference>
<organism evidence="9 10">
    <name type="scientific">Kribbella rubisoli</name>
    <dbReference type="NCBI Taxonomy" id="3075929"/>
    <lineage>
        <taxon>Bacteria</taxon>
        <taxon>Bacillati</taxon>
        <taxon>Actinomycetota</taxon>
        <taxon>Actinomycetes</taxon>
        <taxon>Propionibacteriales</taxon>
        <taxon>Kribbellaceae</taxon>
        <taxon>Kribbella</taxon>
    </lineage>
</organism>
<dbReference type="InterPro" id="IPR035906">
    <property type="entry name" value="MetI-like_sf"/>
</dbReference>
<keyword evidence="5 7" id="KW-1133">Transmembrane helix</keyword>
<keyword evidence="2 7" id="KW-0813">Transport</keyword>
<evidence type="ECO:0000259" key="8">
    <source>
        <dbReference type="PROSITE" id="PS50928"/>
    </source>
</evidence>
<feature type="transmembrane region" description="Helical" evidence="7">
    <location>
        <begin position="118"/>
        <end position="137"/>
    </location>
</feature>
<feature type="domain" description="ABC transmembrane type-1" evidence="8">
    <location>
        <begin position="111"/>
        <end position="320"/>
    </location>
</feature>
<feature type="transmembrane region" description="Helical" evidence="7">
    <location>
        <begin position="250"/>
        <end position="272"/>
    </location>
</feature>
<dbReference type="EMBL" id="SHKR01000012">
    <property type="protein sequence ID" value="RZU15399.1"/>
    <property type="molecule type" value="Genomic_DNA"/>
</dbReference>
<reference evidence="9 10" key="1">
    <citation type="journal article" date="2015" name="Stand. Genomic Sci.">
        <title>Genomic Encyclopedia of Bacterial and Archaeal Type Strains, Phase III: the genomes of soil and plant-associated and newly described type strains.</title>
        <authorList>
            <person name="Whitman W.B."/>
            <person name="Woyke T."/>
            <person name="Klenk H.P."/>
            <person name="Zhou Y."/>
            <person name="Lilburn T.G."/>
            <person name="Beck B.J."/>
            <person name="De Vos P."/>
            <person name="Vandamme P."/>
            <person name="Eisen J.A."/>
            <person name="Garrity G."/>
            <person name="Hugenholtz P."/>
            <person name="Kyrpides N.C."/>
        </authorList>
    </citation>
    <scope>NUCLEOTIDE SEQUENCE [LARGE SCALE GENOMIC DNA]</scope>
    <source>
        <strain evidence="9 10">VKM Ac-2540</strain>
    </source>
</reference>
<dbReference type="Pfam" id="PF00528">
    <property type="entry name" value="BPD_transp_1"/>
    <property type="match status" value="1"/>
</dbReference>
<proteinExistence type="inferred from homology"/>
<dbReference type="OrthoDB" id="147688at2"/>
<evidence type="ECO:0000313" key="9">
    <source>
        <dbReference type="EMBL" id="RZU15399.1"/>
    </source>
</evidence>
<dbReference type="Pfam" id="PF19300">
    <property type="entry name" value="BPD_transp_1_N"/>
    <property type="match status" value="1"/>
</dbReference>
<dbReference type="GO" id="GO:0005886">
    <property type="term" value="C:plasma membrane"/>
    <property type="evidence" value="ECO:0007669"/>
    <property type="project" value="UniProtKB-SubCell"/>
</dbReference>
<dbReference type="PANTHER" id="PTHR30465:SF0">
    <property type="entry name" value="OLIGOPEPTIDE TRANSPORT SYSTEM PERMEASE PROTEIN APPB"/>
    <property type="match status" value="1"/>
</dbReference>
<dbReference type="InterPro" id="IPR045621">
    <property type="entry name" value="BPD_transp_1_N"/>
</dbReference>
<dbReference type="SUPFAM" id="SSF161098">
    <property type="entry name" value="MetI-like"/>
    <property type="match status" value="1"/>
</dbReference>
<keyword evidence="10" id="KW-1185">Reference proteome</keyword>
<feature type="transmembrane region" description="Helical" evidence="7">
    <location>
        <begin position="190"/>
        <end position="210"/>
    </location>
</feature>
<dbReference type="RefSeq" id="WP_130443953.1">
    <property type="nucleotide sequence ID" value="NZ_SHKR01000012.1"/>
</dbReference>
<name>A0A4Q7X003_9ACTN</name>
<evidence type="ECO:0000256" key="6">
    <source>
        <dbReference type="ARBA" id="ARBA00023136"/>
    </source>
</evidence>
<dbReference type="AlphaFoldDB" id="A0A4Q7X003"/>
<dbReference type="Gene3D" id="1.10.3720.10">
    <property type="entry name" value="MetI-like"/>
    <property type="match status" value="1"/>
</dbReference>
<evidence type="ECO:0000256" key="7">
    <source>
        <dbReference type="RuleBase" id="RU363032"/>
    </source>
</evidence>
<accession>A0A4Q7X003</accession>
<comment type="caution">
    <text evidence="9">The sequence shown here is derived from an EMBL/GenBank/DDBJ whole genome shotgun (WGS) entry which is preliminary data.</text>
</comment>
<dbReference type="PANTHER" id="PTHR30465">
    <property type="entry name" value="INNER MEMBRANE ABC TRANSPORTER"/>
    <property type="match status" value="1"/>
</dbReference>
<dbReference type="Proteomes" id="UP000292027">
    <property type="component" value="Unassembled WGS sequence"/>
</dbReference>
<evidence type="ECO:0000256" key="1">
    <source>
        <dbReference type="ARBA" id="ARBA00004651"/>
    </source>
</evidence>
<keyword evidence="6 7" id="KW-0472">Membrane</keyword>
<evidence type="ECO:0000256" key="2">
    <source>
        <dbReference type="ARBA" id="ARBA00022448"/>
    </source>
</evidence>
<evidence type="ECO:0000256" key="4">
    <source>
        <dbReference type="ARBA" id="ARBA00022692"/>
    </source>
</evidence>
<evidence type="ECO:0000256" key="3">
    <source>
        <dbReference type="ARBA" id="ARBA00022475"/>
    </source>
</evidence>
<dbReference type="PROSITE" id="PS50928">
    <property type="entry name" value="ABC_TM1"/>
    <property type="match status" value="1"/>
</dbReference>
<gene>
    <name evidence="9" type="ORF">EV645_2936</name>
</gene>
<evidence type="ECO:0000313" key="10">
    <source>
        <dbReference type="Proteomes" id="UP000292027"/>
    </source>
</evidence>